<proteinExistence type="predicted"/>
<keyword evidence="2" id="KW-1185">Reference proteome</keyword>
<dbReference type="STRING" id="861266.ARTSIC4J27_3147"/>
<protein>
    <submittedName>
        <fullName evidence="1">Uncharacterized protein</fullName>
    </submittedName>
</protein>
<name>A0A024H5I5_9MICC</name>
<dbReference type="Proteomes" id="UP000035722">
    <property type="component" value="Unassembled WGS sequence"/>
</dbReference>
<sequence length="300" mass="33231">MVVGAEGDVTLVECKLAANPQVRREIIGQMFDYASRLWKMDVDDFAARWQSRTQESIFGEDSETGVPLREALARNLAEGRFRIVLAVDAINSPLKRMVEYLNFMSGPNTSVVAVEYSRLTQGSIEILAPRVYGQELAEVRAGASKTAAGDLVVWDAQTYRSWLESNDSTSIGNFDLFISEASRAGLPFIGSRSSTPAARLEISNASGQQLGRISLYFYTGQRTSLEFDFTRIPKLSPEEKPDMSVLTEFLEQLGRAAGLVEVADSLRTTQFASRRPNVPLARLTEESIRQAFVALSVLMR</sequence>
<reference evidence="2" key="1">
    <citation type="journal article" date="2014" name="Genome Announc.">
        <title>Genome Sequence of Arthrobacter siccitolerans 4J27, a Xeroprotectant-Producing Desiccation-Tolerant Microorganism.</title>
        <authorList>
            <person name="Manzanera M."/>
            <person name="Santa-Cruz-Calvo L."/>
            <person name="Vilchez J.I."/>
            <person name="Garcia-Fontana C."/>
            <person name="Silva-Castro G.A."/>
            <person name="Calvo C."/>
            <person name="Gonzalez-Lopez J."/>
        </authorList>
    </citation>
    <scope>NUCLEOTIDE SEQUENCE [LARGE SCALE GENOMIC DNA]</scope>
    <source>
        <strain evidence="2">4J27</strain>
    </source>
</reference>
<dbReference type="EMBL" id="CAQI01000048">
    <property type="protein sequence ID" value="CCQ47167.1"/>
    <property type="molecule type" value="Genomic_DNA"/>
</dbReference>
<organism evidence="1 2">
    <name type="scientific">Pseudarthrobacter siccitolerans</name>
    <dbReference type="NCBI Taxonomy" id="861266"/>
    <lineage>
        <taxon>Bacteria</taxon>
        <taxon>Bacillati</taxon>
        <taxon>Actinomycetota</taxon>
        <taxon>Actinomycetes</taxon>
        <taxon>Micrococcales</taxon>
        <taxon>Micrococcaceae</taxon>
        <taxon>Pseudarthrobacter</taxon>
    </lineage>
</organism>
<evidence type="ECO:0000313" key="2">
    <source>
        <dbReference type="Proteomes" id="UP000035722"/>
    </source>
</evidence>
<dbReference type="AlphaFoldDB" id="A0A024H5I5"/>
<evidence type="ECO:0000313" key="1">
    <source>
        <dbReference type="EMBL" id="CCQ47167.1"/>
    </source>
</evidence>
<gene>
    <name evidence="1" type="ORF">ARTSIC4J27_3147</name>
</gene>
<comment type="caution">
    <text evidence="1">The sequence shown here is derived from an EMBL/GenBank/DDBJ whole genome shotgun (WGS) entry which is preliminary data.</text>
</comment>
<accession>A0A024H5I5</accession>